<dbReference type="PROSITE" id="PS50109">
    <property type="entry name" value="HIS_KIN"/>
    <property type="match status" value="1"/>
</dbReference>
<comment type="catalytic activity">
    <reaction evidence="1">
        <text>ATP + protein L-histidine = ADP + protein N-phospho-L-histidine.</text>
        <dbReference type="EC" id="2.7.13.3"/>
    </reaction>
</comment>
<dbReference type="EMBL" id="DXIQ01000050">
    <property type="protein sequence ID" value="HIV38914.1"/>
    <property type="molecule type" value="Genomic_DNA"/>
</dbReference>
<dbReference type="GO" id="GO:0000155">
    <property type="term" value="F:phosphorelay sensor kinase activity"/>
    <property type="evidence" value="ECO:0007669"/>
    <property type="project" value="InterPro"/>
</dbReference>
<dbReference type="InterPro" id="IPR050398">
    <property type="entry name" value="HssS/ArlS-like"/>
</dbReference>
<dbReference type="AlphaFoldDB" id="A0A9D1PCW3"/>
<keyword evidence="7 15" id="KW-0812">Transmembrane</keyword>
<dbReference type="Gene3D" id="1.10.287.130">
    <property type="match status" value="1"/>
</dbReference>
<feature type="transmembrane region" description="Helical" evidence="15">
    <location>
        <begin position="295"/>
        <end position="316"/>
    </location>
</feature>
<keyword evidence="6" id="KW-0808">Transferase</keyword>
<keyword evidence="11 15" id="KW-1133">Transmembrane helix</keyword>
<evidence type="ECO:0000256" key="1">
    <source>
        <dbReference type="ARBA" id="ARBA00000085"/>
    </source>
</evidence>
<name>A0A9D1PCW3_9FIRM</name>
<evidence type="ECO:0000256" key="6">
    <source>
        <dbReference type="ARBA" id="ARBA00022679"/>
    </source>
</evidence>
<gene>
    <name evidence="17" type="ORF">H9747_07935</name>
</gene>
<evidence type="ECO:0000256" key="5">
    <source>
        <dbReference type="ARBA" id="ARBA00022553"/>
    </source>
</evidence>
<keyword evidence="13 15" id="KW-0472">Membrane</keyword>
<keyword evidence="10" id="KW-0067">ATP-binding</keyword>
<dbReference type="CDD" id="cd00082">
    <property type="entry name" value="HisKA"/>
    <property type="match status" value="1"/>
</dbReference>
<dbReference type="GO" id="GO:0005886">
    <property type="term" value="C:plasma membrane"/>
    <property type="evidence" value="ECO:0007669"/>
    <property type="project" value="UniProtKB-SubCell"/>
</dbReference>
<reference evidence="17" key="1">
    <citation type="journal article" date="2021" name="PeerJ">
        <title>Extensive microbial diversity within the chicken gut microbiome revealed by metagenomics and culture.</title>
        <authorList>
            <person name="Gilroy R."/>
            <person name="Ravi A."/>
            <person name="Getino M."/>
            <person name="Pursley I."/>
            <person name="Horton D.L."/>
            <person name="Alikhan N.F."/>
            <person name="Baker D."/>
            <person name="Gharbi K."/>
            <person name="Hall N."/>
            <person name="Watson M."/>
            <person name="Adriaenssens E.M."/>
            <person name="Foster-Nyarko E."/>
            <person name="Jarju S."/>
            <person name="Secka A."/>
            <person name="Antonio M."/>
            <person name="Oren A."/>
            <person name="Chaudhuri R.R."/>
            <person name="La Ragione R."/>
            <person name="Hildebrand F."/>
            <person name="Pallen M.J."/>
        </authorList>
    </citation>
    <scope>NUCLEOTIDE SEQUENCE</scope>
    <source>
        <strain evidence="17">CHK195-9823</strain>
    </source>
</reference>
<feature type="region of interest" description="Disordered" evidence="14">
    <location>
        <begin position="59"/>
        <end position="131"/>
    </location>
</feature>
<proteinExistence type="predicted"/>
<evidence type="ECO:0000256" key="3">
    <source>
        <dbReference type="ARBA" id="ARBA00012438"/>
    </source>
</evidence>
<reference evidence="17" key="2">
    <citation type="submission" date="2021-04" db="EMBL/GenBank/DDBJ databases">
        <authorList>
            <person name="Gilroy R."/>
        </authorList>
    </citation>
    <scope>NUCLEOTIDE SEQUENCE</scope>
    <source>
        <strain evidence="17">CHK195-9823</strain>
    </source>
</reference>
<dbReference type="SUPFAM" id="SSF55874">
    <property type="entry name" value="ATPase domain of HSP90 chaperone/DNA topoisomerase II/histidine kinase"/>
    <property type="match status" value="1"/>
</dbReference>
<dbReference type="InterPro" id="IPR036097">
    <property type="entry name" value="HisK_dim/P_sf"/>
</dbReference>
<keyword evidence="4" id="KW-1003">Cell membrane</keyword>
<keyword evidence="8" id="KW-0547">Nucleotide-binding</keyword>
<evidence type="ECO:0000256" key="14">
    <source>
        <dbReference type="SAM" id="MobiDB-lite"/>
    </source>
</evidence>
<keyword evidence="5" id="KW-0597">Phosphoprotein</keyword>
<dbReference type="EC" id="2.7.13.3" evidence="3"/>
<dbReference type="FunFam" id="1.10.287.130:FF:000008">
    <property type="entry name" value="Two-component sensor histidine kinase"/>
    <property type="match status" value="1"/>
</dbReference>
<feature type="compositionally biased region" description="Acidic residues" evidence="14">
    <location>
        <begin position="112"/>
        <end position="131"/>
    </location>
</feature>
<evidence type="ECO:0000256" key="10">
    <source>
        <dbReference type="ARBA" id="ARBA00022840"/>
    </source>
</evidence>
<evidence type="ECO:0000256" key="15">
    <source>
        <dbReference type="SAM" id="Phobius"/>
    </source>
</evidence>
<evidence type="ECO:0000256" key="8">
    <source>
        <dbReference type="ARBA" id="ARBA00022741"/>
    </source>
</evidence>
<dbReference type="PANTHER" id="PTHR45528">
    <property type="entry name" value="SENSOR HISTIDINE KINASE CPXA"/>
    <property type="match status" value="1"/>
</dbReference>
<dbReference type="SMART" id="SM00388">
    <property type="entry name" value="HisKA"/>
    <property type="match status" value="1"/>
</dbReference>
<evidence type="ECO:0000256" key="12">
    <source>
        <dbReference type="ARBA" id="ARBA00023012"/>
    </source>
</evidence>
<accession>A0A9D1PCW3</accession>
<dbReference type="SMART" id="SM00387">
    <property type="entry name" value="HATPase_c"/>
    <property type="match status" value="1"/>
</dbReference>
<evidence type="ECO:0000256" key="7">
    <source>
        <dbReference type="ARBA" id="ARBA00022692"/>
    </source>
</evidence>
<dbReference type="Pfam" id="PF02518">
    <property type="entry name" value="HATPase_c"/>
    <property type="match status" value="1"/>
</dbReference>
<feature type="transmembrane region" description="Helical" evidence="15">
    <location>
        <begin position="376"/>
        <end position="397"/>
    </location>
</feature>
<evidence type="ECO:0000313" key="17">
    <source>
        <dbReference type="EMBL" id="HIV38914.1"/>
    </source>
</evidence>
<feature type="compositionally biased region" description="Low complexity" evidence="14">
    <location>
        <begin position="102"/>
        <end position="111"/>
    </location>
</feature>
<evidence type="ECO:0000256" key="4">
    <source>
        <dbReference type="ARBA" id="ARBA00022475"/>
    </source>
</evidence>
<feature type="transmembrane region" description="Helical" evidence="15">
    <location>
        <begin position="452"/>
        <end position="485"/>
    </location>
</feature>
<evidence type="ECO:0000313" key="18">
    <source>
        <dbReference type="Proteomes" id="UP000886814"/>
    </source>
</evidence>
<dbReference type="Pfam" id="PF00512">
    <property type="entry name" value="HisKA"/>
    <property type="match status" value="1"/>
</dbReference>
<dbReference type="InterPro" id="IPR036890">
    <property type="entry name" value="HATPase_C_sf"/>
</dbReference>
<dbReference type="GO" id="GO:0005524">
    <property type="term" value="F:ATP binding"/>
    <property type="evidence" value="ECO:0007669"/>
    <property type="project" value="UniProtKB-KW"/>
</dbReference>
<keyword evidence="12" id="KW-0902">Two-component regulatory system</keyword>
<dbReference type="SUPFAM" id="SSF47384">
    <property type="entry name" value="Homodimeric domain of signal transducing histidine kinase"/>
    <property type="match status" value="1"/>
</dbReference>
<feature type="transmembrane region" description="Helical" evidence="15">
    <location>
        <begin position="336"/>
        <end position="355"/>
    </location>
</feature>
<comment type="caution">
    <text evidence="17">The sequence shown here is derived from an EMBL/GenBank/DDBJ whole genome shotgun (WGS) entry which is preliminary data.</text>
</comment>
<feature type="domain" description="Histidine kinase" evidence="16">
    <location>
        <begin position="556"/>
        <end position="770"/>
    </location>
</feature>
<dbReference type="Proteomes" id="UP000886814">
    <property type="component" value="Unassembled WGS sequence"/>
</dbReference>
<dbReference type="PANTHER" id="PTHR45528:SF1">
    <property type="entry name" value="SENSOR HISTIDINE KINASE CPXA"/>
    <property type="match status" value="1"/>
</dbReference>
<dbReference type="InterPro" id="IPR003661">
    <property type="entry name" value="HisK_dim/P_dom"/>
</dbReference>
<evidence type="ECO:0000256" key="13">
    <source>
        <dbReference type="ARBA" id="ARBA00023136"/>
    </source>
</evidence>
<evidence type="ECO:0000256" key="9">
    <source>
        <dbReference type="ARBA" id="ARBA00022777"/>
    </source>
</evidence>
<comment type="subcellular location">
    <subcellularLocation>
        <location evidence="2">Cell membrane</location>
        <topology evidence="2">Multi-pass membrane protein</topology>
    </subcellularLocation>
</comment>
<dbReference type="Gene3D" id="3.30.565.10">
    <property type="entry name" value="Histidine kinase-like ATPase, C-terminal domain"/>
    <property type="match status" value="1"/>
</dbReference>
<evidence type="ECO:0000259" key="16">
    <source>
        <dbReference type="PROSITE" id="PS50109"/>
    </source>
</evidence>
<protein>
    <recommendedName>
        <fullName evidence="3">histidine kinase</fullName>
        <ecNumber evidence="3">2.7.13.3</ecNumber>
    </recommendedName>
</protein>
<organism evidence="17 18">
    <name type="scientific">Candidatus Blautia stercorigallinarum</name>
    <dbReference type="NCBI Taxonomy" id="2838501"/>
    <lineage>
        <taxon>Bacteria</taxon>
        <taxon>Bacillati</taxon>
        <taxon>Bacillota</taxon>
        <taxon>Clostridia</taxon>
        <taxon>Lachnospirales</taxon>
        <taxon>Lachnospiraceae</taxon>
        <taxon>Blautia</taxon>
    </lineage>
</organism>
<dbReference type="InterPro" id="IPR005467">
    <property type="entry name" value="His_kinase_dom"/>
</dbReference>
<keyword evidence="9 17" id="KW-0418">Kinase</keyword>
<evidence type="ECO:0000256" key="11">
    <source>
        <dbReference type="ARBA" id="ARBA00022989"/>
    </source>
</evidence>
<evidence type="ECO:0000256" key="2">
    <source>
        <dbReference type="ARBA" id="ARBA00004651"/>
    </source>
</evidence>
<sequence length="774" mass="87976">MFIRPHYISRQKEDGQISYSNTDLMDQLVKDTYVLYAEEYQREHGSDVTPFEIFFQRDTSVEENTPEEDTSDKEASGDSASDSASPENSKTQDPASGENASDDPSSAGSADDPSEEPASSEESSEETYEDDTSGAVYAFEDAMYSEWNDDFSDIRSFIEYEVLDGNGTTLDTNQSLADSQESLYNSLNNIQTDSVLNADSRYAFVAVVKYGKKGNIESTTFLTHERDNASQALNELARSDPGEYLRDYYYYSGTFQPPQDRIYCFAMTQTALEAYSSDYDPSILYADGYSTGADLVVLFMTFVGFVCAAALLLPFIKTLETGNEKIFSYPFEPVCLIALCVISVAVSITANPGTLDHQSIRSVLISIGLYEKAATVIQYLWGLLGWVLIFAVCYWAAACFRHIFTMGLKEYLHKRVLIYRFWPWITKWCRRIYQGLLHVDLRDNASRILLKLVLINFIILGFISLLWFWGLAALIVYSVILFFLLRKYVRKIQDQYQLLLQATNELAQGNLNGTIPEDLGVFEPFREEIDKIRAGFRKAVDEEVKSTRMKTDLITNVSHDLKTPLTAIITYVDLLKEPDLPRETQEKYIRILDQKANRLKLLIEDLFEISKATSKTVQLHIVDVDIVSLLRQVKLELQDKIDATDLSFRWQLPEEKVILPLDSQRTYRVFENLLVNITKYAMPHTRVYINMENTENHVKISMKNISATELTFNPSEITERFVRGDASRNTEGSGLGLAIAKSFTELQGGRLEVFTDADLFTVEITFLKTSKKTD</sequence>
<dbReference type="InterPro" id="IPR003594">
    <property type="entry name" value="HATPase_dom"/>
</dbReference>